<dbReference type="AlphaFoldDB" id="A0A9X9X555"/>
<dbReference type="EMBL" id="JAAEDM010000203">
    <property type="protein sequence ID" value="MBR0674534.1"/>
    <property type="molecule type" value="Genomic_DNA"/>
</dbReference>
<evidence type="ECO:0000313" key="1">
    <source>
        <dbReference type="EMBL" id="MBR0674534.1"/>
    </source>
</evidence>
<name>A0A9X9X555_9PROT</name>
<dbReference type="Proteomes" id="UP001138751">
    <property type="component" value="Unassembled WGS sequence"/>
</dbReference>
<reference evidence="1" key="2">
    <citation type="journal article" date="2021" name="Syst. Appl. Microbiol.">
        <title>Roseomonas hellenica sp. nov., isolated from roots of wild-growing Alkanna tinctoria.</title>
        <authorList>
            <person name="Rat A."/>
            <person name="Naranjo H.D."/>
            <person name="Lebbe L."/>
            <person name="Cnockaert M."/>
            <person name="Krigas N."/>
            <person name="Grigoriadou K."/>
            <person name="Maloupa E."/>
            <person name="Willems A."/>
        </authorList>
    </citation>
    <scope>NUCLEOTIDE SEQUENCE</scope>
    <source>
        <strain evidence="1">LMG 31231</strain>
    </source>
</reference>
<reference evidence="1" key="1">
    <citation type="submission" date="2020-01" db="EMBL/GenBank/DDBJ databases">
        <authorList>
            <person name="Rat A."/>
        </authorList>
    </citation>
    <scope>NUCLEOTIDE SEQUENCE</scope>
    <source>
        <strain evidence="1">LMG 31231</strain>
    </source>
</reference>
<organism evidence="1 2">
    <name type="scientific">Neoroseomonas soli</name>
    <dbReference type="NCBI Taxonomy" id="1081025"/>
    <lineage>
        <taxon>Bacteria</taxon>
        <taxon>Pseudomonadati</taxon>
        <taxon>Pseudomonadota</taxon>
        <taxon>Alphaproteobacteria</taxon>
        <taxon>Acetobacterales</taxon>
        <taxon>Acetobacteraceae</taxon>
        <taxon>Neoroseomonas</taxon>
    </lineage>
</organism>
<comment type="caution">
    <text evidence="1">The sequence shown here is derived from an EMBL/GenBank/DDBJ whole genome shotgun (WGS) entry which is preliminary data.</text>
</comment>
<protein>
    <submittedName>
        <fullName evidence="1">Uncharacterized protein</fullName>
    </submittedName>
</protein>
<sequence length="93" mass="9671">MDLATPIVSATAFTGNLPVAATASARRVFWASLFEGLAQDLGLHGLAAEQALELADTVLEFPQAADRDDLLVGPDRLLPALGHAPPPLEQQAG</sequence>
<proteinExistence type="predicted"/>
<evidence type="ECO:0000313" key="2">
    <source>
        <dbReference type="Proteomes" id="UP001138751"/>
    </source>
</evidence>
<keyword evidence="2" id="KW-1185">Reference proteome</keyword>
<accession>A0A9X9X555</accession>
<gene>
    <name evidence="1" type="ORF">GXW76_25440</name>
</gene>